<feature type="region of interest" description="Disordered" evidence="1">
    <location>
        <begin position="55"/>
        <end position="74"/>
    </location>
</feature>
<dbReference type="KEGG" id="dps:DP2076"/>
<evidence type="ECO:0000256" key="1">
    <source>
        <dbReference type="SAM" id="MobiDB-lite"/>
    </source>
</evidence>
<keyword evidence="3" id="KW-1185">Reference proteome</keyword>
<gene>
    <name evidence="2" type="ordered locus">DP2076</name>
</gene>
<organism evidence="2 3">
    <name type="scientific">Desulfotalea psychrophila (strain LSv54 / DSM 12343)</name>
    <dbReference type="NCBI Taxonomy" id="177439"/>
    <lineage>
        <taxon>Bacteria</taxon>
        <taxon>Pseudomonadati</taxon>
        <taxon>Thermodesulfobacteriota</taxon>
        <taxon>Desulfobulbia</taxon>
        <taxon>Desulfobulbales</taxon>
        <taxon>Desulfocapsaceae</taxon>
        <taxon>Desulfotalea</taxon>
    </lineage>
</organism>
<dbReference type="HOGENOM" id="CLU_2245619_0_0_7"/>
<protein>
    <submittedName>
        <fullName evidence="2">Uncharacterized protein</fullName>
    </submittedName>
</protein>
<dbReference type="AlphaFoldDB" id="Q6ALH0"/>
<name>Q6ALH0_DESPS</name>
<evidence type="ECO:0000313" key="3">
    <source>
        <dbReference type="Proteomes" id="UP000000602"/>
    </source>
</evidence>
<dbReference type="EMBL" id="CR522870">
    <property type="protein sequence ID" value="CAG36805.1"/>
    <property type="molecule type" value="Genomic_DNA"/>
</dbReference>
<evidence type="ECO:0000313" key="2">
    <source>
        <dbReference type="EMBL" id="CAG36805.1"/>
    </source>
</evidence>
<reference evidence="3" key="1">
    <citation type="journal article" date="2004" name="Environ. Microbiol.">
        <title>The genome of Desulfotalea psychrophila, a sulfate-reducing bacterium from permanently cold Arctic sediments.</title>
        <authorList>
            <person name="Rabus R."/>
            <person name="Ruepp A."/>
            <person name="Frickey T."/>
            <person name="Rattei T."/>
            <person name="Fartmann B."/>
            <person name="Stark M."/>
            <person name="Bauer M."/>
            <person name="Zibat A."/>
            <person name="Lombardot T."/>
            <person name="Becker I."/>
            <person name="Amann J."/>
            <person name="Gellner K."/>
            <person name="Teeling H."/>
            <person name="Leuschner W.D."/>
            <person name="Gloeckner F.-O."/>
            <person name="Lupas A.N."/>
            <person name="Amann R."/>
            <person name="Klenk H.-P."/>
        </authorList>
    </citation>
    <scope>NUCLEOTIDE SEQUENCE [LARGE SCALE GENOMIC DNA]</scope>
    <source>
        <strain evidence="3">DSM 12343 / LSv54</strain>
    </source>
</reference>
<accession>Q6ALH0</accession>
<proteinExistence type="predicted"/>
<dbReference type="Proteomes" id="UP000000602">
    <property type="component" value="Chromosome"/>
</dbReference>
<sequence length="104" mass="11762">MRQVVCSRINSSRGFISMSMLYHVFGRKDVTCRSPTLLASRLSFDSKIQVPKAVQRATKGSPVTGPRRVQQTGARSQQGVLFMILSIRLQLQPFKHMQVKKKIT</sequence>